<name>A0ABQ5VVT0_9RHOB</name>
<keyword evidence="6" id="KW-1185">Reference proteome</keyword>
<comment type="similarity">
    <text evidence="1">Belongs to the glycosyltransferase 2 family.</text>
</comment>
<sequence length="339" mass="37466">MPRVSFLLPVYNGATFLAETLTSLENQTMDDFDILVVDDGSTDHSAQVVADFPSTRIRMISQANAGLVSALNFGLKNLDCEFVARIDADDTSVPDRLAQQLDFMGFTGAVAVSGKAHNIDVSGNLLGVSSPEYDFHRADAGFIPAREPYLPHPFLTARLDVIQQLGGFRNAHLAEDSDLCWRLHEHYRIAIQPQIMGRYRIHQGSISANSVASLRIQAVFSQLASLNATRRDSDQPEVRYDLSIDDARTAAASVMGIIDLLSGLSSAEIRHLTAASALKLADLSNWRKAMLDKSDIELAQKALRKVKLSAENSDKIAQIFNAVRVRQPDLFARKWYHRT</sequence>
<dbReference type="Gene3D" id="3.90.550.10">
    <property type="entry name" value="Spore Coat Polysaccharide Biosynthesis Protein SpsA, Chain A"/>
    <property type="match status" value="1"/>
</dbReference>
<dbReference type="Pfam" id="PF00535">
    <property type="entry name" value="Glycos_transf_2"/>
    <property type="match status" value="1"/>
</dbReference>
<dbReference type="PANTHER" id="PTHR43685">
    <property type="entry name" value="GLYCOSYLTRANSFERASE"/>
    <property type="match status" value="1"/>
</dbReference>
<gene>
    <name evidence="5" type="ORF">GCM10007939_18230</name>
</gene>
<reference evidence="6" key="1">
    <citation type="journal article" date="2019" name="Int. J. Syst. Evol. Microbiol.">
        <title>The Global Catalogue of Microorganisms (GCM) 10K type strain sequencing project: providing services to taxonomists for standard genome sequencing and annotation.</title>
        <authorList>
            <consortium name="The Broad Institute Genomics Platform"/>
            <consortium name="The Broad Institute Genome Sequencing Center for Infectious Disease"/>
            <person name="Wu L."/>
            <person name="Ma J."/>
        </authorList>
    </citation>
    <scope>NUCLEOTIDE SEQUENCE [LARGE SCALE GENOMIC DNA]</scope>
    <source>
        <strain evidence="6">NBRC 110140</strain>
    </source>
</reference>
<keyword evidence="2" id="KW-0328">Glycosyltransferase</keyword>
<accession>A0ABQ5VVT0</accession>
<comment type="caution">
    <text evidence="5">The sequence shown here is derived from an EMBL/GenBank/DDBJ whole genome shotgun (WGS) entry which is preliminary data.</text>
</comment>
<dbReference type="InterPro" id="IPR029044">
    <property type="entry name" value="Nucleotide-diphossugar_trans"/>
</dbReference>
<dbReference type="InterPro" id="IPR001173">
    <property type="entry name" value="Glyco_trans_2-like"/>
</dbReference>
<proteinExistence type="inferred from homology"/>
<evidence type="ECO:0000259" key="4">
    <source>
        <dbReference type="Pfam" id="PF00535"/>
    </source>
</evidence>
<keyword evidence="3" id="KW-0808">Transferase</keyword>
<dbReference type="RefSeq" id="WP_284378102.1">
    <property type="nucleotide sequence ID" value="NZ_BSNN01000004.1"/>
</dbReference>
<dbReference type="SUPFAM" id="SSF53448">
    <property type="entry name" value="Nucleotide-diphospho-sugar transferases"/>
    <property type="match status" value="1"/>
</dbReference>
<evidence type="ECO:0000313" key="5">
    <source>
        <dbReference type="EMBL" id="GLQ35540.1"/>
    </source>
</evidence>
<dbReference type="EMBL" id="BSNN01000004">
    <property type="protein sequence ID" value="GLQ35540.1"/>
    <property type="molecule type" value="Genomic_DNA"/>
</dbReference>
<dbReference type="Proteomes" id="UP001156694">
    <property type="component" value="Unassembled WGS sequence"/>
</dbReference>
<dbReference type="PANTHER" id="PTHR43685:SF5">
    <property type="entry name" value="GLYCOSYLTRANSFERASE EPSE-RELATED"/>
    <property type="match status" value="1"/>
</dbReference>
<evidence type="ECO:0000256" key="1">
    <source>
        <dbReference type="ARBA" id="ARBA00006739"/>
    </source>
</evidence>
<evidence type="ECO:0000256" key="3">
    <source>
        <dbReference type="ARBA" id="ARBA00022679"/>
    </source>
</evidence>
<feature type="domain" description="Glycosyltransferase 2-like" evidence="4">
    <location>
        <begin position="5"/>
        <end position="138"/>
    </location>
</feature>
<dbReference type="InterPro" id="IPR050834">
    <property type="entry name" value="Glycosyltransf_2"/>
</dbReference>
<dbReference type="CDD" id="cd00761">
    <property type="entry name" value="Glyco_tranf_GTA_type"/>
    <property type="match status" value="1"/>
</dbReference>
<protein>
    <recommendedName>
        <fullName evidence="4">Glycosyltransferase 2-like domain-containing protein</fullName>
    </recommendedName>
</protein>
<evidence type="ECO:0000313" key="6">
    <source>
        <dbReference type="Proteomes" id="UP001156694"/>
    </source>
</evidence>
<organism evidence="5 6">
    <name type="scientific">Amylibacter marinus</name>
    <dbReference type="NCBI Taxonomy" id="1475483"/>
    <lineage>
        <taxon>Bacteria</taxon>
        <taxon>Pseudomonadati</taxon>
        <taxon>Pseudomonadota</taxon>
        <taxon>Alphaproteobacteria</taxon>
        <taxon>Rhodobacterales</taxon>
        <taxon>Paracoccaceae</taxon>
        <taxon>Amylibacter</taxon>
    </lineage>
</organism>
<evidence type="ECO:0000256" key="2">
    <source>
        <dbReference type="ARBA" id="ARBA00022676"/>
    </source>
</evidence>